<evidence type="ECO:0000256" key="5">
    <source>
        <dbReference type="SAM" id="SignalP"/>
    </source>
</evidence>
<evidence type="ECO:0000256" key="1">
    <source>
        <dbReference type="ARBA" id="ARBA00010062"/>
    </source>
</evidence>
<dbReference type="InterPro" id="IPR028081">
    <property type="entry name" value="Leu-bd"/>
</dbReference>
<evidence type="ECO:0000256" key="4">
    <source>
        <dbReference type="ARBA" id="ARBA00022970"/>
    </source>
</evidence>
<dbReference type="RefSeq" id="WP_313868129.1">
    <property type="nucleotide sequence ID" value="NZ_CP132507.1"/>
</dbReference>
<gene>
    <name evidence="7" type="ORF">RAN89_02690</name>
</gene>
<dbReference type="SUPFAM" id="SSF53822">
    <property type="entry name" value="Periplasmic binding protein-like I"/>
    <property type="match status" value="1"/>
</dbReference>
<dbReference type="Proteomes" id="UP001302257">
    <property type="component" value="Chromosome"/>
</dbReference>
<name>A0ABZ0B0B0_9BURK</name>
<dbReference type="PRINTS" id="PR00337">
    <property type="entry name" value="LEUILEVALBP"/>
</dbReference>
<evidence type="ECO:0000313" key="8">
    <source>
        <dbReference type="Proteomes" id="UP001302257"/>
    </source>
</evidence>
<organism evidence="7 8">
    <name type="scientific">Rhodoferax mekongensis</name>
    <dbReference type="NCBI Taxonomy" id="3068341"/>
    <lineage>
        <taxon>Bacteria</taxon>
        <taxon>Pseudomonadati</taxon>
        <taxon>Pseudomonadota</taxon>
        <taxon>Betaproteobacteria</taxon>
        <taxon>Burkholderiales</taxon>
        <taxon>Comamonadaceae</taxon>
        <taxon>Rhodoferax</taxon>
    </lineage>
</organism>
<dbReference type="PANTHER" id="PTHR47235:SF1">
    <property type="entry name" value="BLR6548 PROTEIN"/>
    <property type="match status" value="1"/>
</dbReference>
<keyword evidence="2" id="KW-0813">Transport</keyword>
<evidence type="ECO:0000259" key="6">
    <source>
        <dbReference type="Pfam" id="PF13458"/>
    </source>
</evidence>
<dbReference type="PROSITE" id="PS51257">
    <property type="entry name" value="PROKAR_LIPOPROTEIN"/>
    <property type="match status" value="1"/>
</dbReference>
<keyword evidence="8" id="KW-1185">Reference proteome</keyword>
<dbReference type="InterPro" id="IPR028082">
    <property type="entry name" value="Peripla_BP_I"/>
</dbReference>
<evidence type="ECO:0000313" key="7">
    <source>
        <dbReference type="EMBL" id="WNO05353.1"/>
    </source>
</evidence>
<dbReference type="PANTHER" id="PTHR47235">
    <property type="entry name" value="BLR6548 PROTEIN"/>
    <property type="match status" value="1"/>
</dbReference>
<sequence>MTPLRSALIGLWFASACLSASAQLKIGQTTGVTGAVAATVKESMFGAQLYIDSVNAKGGVGGEKIEVITLDDKFDTQLALANAKDLIENKGVLALFMTRGTPHTEGIIPLLDQHGVPLLGPSTGAMVLHQPLKKHVFNVRATYQREAERAVAHLAATGVTRMAIIHVDDSFGADGLEGTQKGLAAAKLNALAVAKFDRSKPDFSQIAPSIAKLSPQAVMIIGSGTAVVDAIKSLREAGSGAQLVTLSNNASGGFIKLLGDNARGVIVSQVLPQSPNYALVQEAAGLAKAKEVLDVSPAMLEGFVSAKVLVEALRRAGPKPTRDKLQSALESISRFDLGGLSLSFSANDHTGLDFADLSIITASGKFRR</sequence>
<feature type="chain" id="PRO_5046055845" evidence="5">
    <location>
        <begin position="23"/>
        <end position="368"/>
    </location>
</feature>
<feature type="signal peptide" evidence="5">
    <location>
        <begin position="1"/>
        <end position="22"/>
    </location>
</feature>
<keyword evidence="4" id="KW-0029">Amino-acid transport</keyword>
<dbReference type="Pfam" id="PF13458">
    <property type="entry name" value="Peripla_BP_6"/>
    <property type="match status" value="1"/>
</dbReference>
<proteinExistence type="inferred from homology"/>
<evidence type="ECO:0000256" key="2">
    <source>
        <dbReference type="ARBA" id="ARBA00022448"/>
    </source>
</evidence>
<dbReference type="Gene3D" id="3.40.50.2300">
    <property type="match status" value="2"/>
</dbReference>
<reference evidence="7 8" key="1">
    <citation type="submission" date="2023-08" db="EMBL/GenBank/DDBJ databases">
        <title>Rhodoferax potami sp. nov. and Rhodoferax mekongensis sp. nov., isolated from the Mekong River in Thailand.</title>
        <authorList>
            <person name="Kitikhun S."/>
            <person name="Charoenyingcharoen P."/>
            <person name="Siriarchawattana P."/>
            <person name="Likhitrattanapisal S."/>
            <person name="Nilsakha T."/>
            <person name="Chanpet A."/>
            <person name="Rattanawaree P."/>
            <person name="Ingsriswang S."/>
        </authorList>
    </citation>
    <scope>NUCLEOTIDE SEQUENCE [LARGE SCALE GENOMIC DNA]</scope>
    <source>
        <strain evidence="7 8">TBRC 17307</strain>
    </source>
</reference>
<feature type="domain" description="Leucine-binding protein" evidence="6">
    <location>
        <begin position="24"/>
        <end position="350"/>
    </location>
</feature>
<keyword evidence="3 5" id="KW-0732">Signal</keyword>
<dbReference type="EMBL" id="CP132507">
    <property type="protein sequence ID" value="WNO05353.1"/>
    <property type="molecule type" value="Genomic_DNA"/>
</dbReference>
<dbReference type="InterPro" id="IPR000709">
    <property type="entry name" value="Leu_Ile_Val-bd"/>
</dbReference>
<accession>A0ABZ0B0B0</accession>
<comment type="similarity">
    <text evidence="1">Belongs to the leucine-binding protein family.</text>
</comment>
<evidence type="ECO:0000256" key="3">
    <source>
        <dbReference type="ARBA" id="ARBA00022729"/>
    </source>
</evidence>
<dbReference type="CDD" id="cd06326">
    <property type="entry name" value="PBP1_ABC_ligand_binding-like"/>
    <property type="match status" value="1"/>
</dbReference>
<protein>
    <submittedName>
        <fullName evidence="7">ABC transporter substrate-binding protein</fullName>
    </submittedName>
</protein>